<protein>
    <recommendedName>
        <fullName evidence="1">Ferric uptake regulation protein</fullName>
    </recommendedName>
</protein>
<keyword evidence="1" id="KW-0238">DNA-binding</keyword>
<keyword evidence="1" id="KW-0678">Repressor</keyword>
<comment type="subunit">
    <text evidence="1">Homodimer.</text>
</comment>
<dbReference type="SUPFAM" id="SSF46785">
    <property type="entry name" value="Winged helix' DNA-binding domain"/>
    <property type="match status" value="1"/>
</dbReference>
<keyword evidence="1" id="KW-0862">Zinc</keyword>
<keyword evidence="1" id="KW-0963">Cytoplasm</keyword>
<dbReference type="EMBL" id="JBHSLI010000009">
    <property type="protein sequence ID" value="MFC5295210.1"/>
    <property type="molecule type" value="Genomic_DNA"/>
</dbReference>
<accession>A0ABW0F9W9</accession>
<dbReference type="NCBIfam" id="NF045678">
    <property type="entry name" value="TransRegIrrA"/>
    <property type="match status" value="1"/>
</dbReference>
<dbReference type="InterPro" id="IPR036388">
    <property type="entry name" value="WH-like_DNA-bd_sf"/>
</dbReference>
<dbReference type="RefSeq" id="WP_260349291.1">
    <property type="nucleotide sequence ID" value="NZ_JAOAOS010000010.1"/>
</dbReference>
<comment type="subcellular location">
    <subcellularLocation>
        <location evidence="1">Cytoplasm</location>
    </subcellularLocation>
</comment>
<dbReference type="Pfam" id="PF01475">
    <property type="entry name" value="FUR"/>
    <property type="match status" value="1"/>
</dbReference>
<comment type="caution">
    <text evidence="2">The sequence shown here is derived from an EMBL/GenBank/DDBJ whole genome shotgun (WGS) entry which is preliminary data.</text>
</comment>
<keyword evidence="1" id="KW-0804">Transcription</keyword>
<organism evidence="2 3">
    <name type="scientific">Bosea minatitlanensis</name>
    <dbReference type="NCBI Taxonomy" id="128782"/>
    <lineage>
        <taxon>Bacteria</taxon>
        <taxon>Pseudomonadati</taxon>
        <taxon>Pseudomonadota</taxon>
        <taxon>Alphaproteobacteria</taxon>
        <taxon>Hyphomicrobiales</taxon>
        <taxon>Boseaceae</taxon>
        <taxon>Bosea</taxon>
    </lineage>
</organism>
<evidence type="ECO:0000256" key="1">
    <source>
        <dbReference type="RuleBase" id="RU364037"/>
    </source>
</evidence>
<keyword evidence="1" id="KW-0479">Metal-binding</keyword>
<dbReference type="CDD" id="cd07153">
    <property type="entry name" value="Fur_like"/>
    <property type="match status" value="1"/>
</dbReference>
<comment type="similarity">
    <text evidence="1">Belongs to the Fur family.</text>
</comment>
<dbReference type="PANTHER" id="PTHR33202">
    <property type="entry name" value="ZINC UPTAKE REGULATION PROTEIN"/>
    <property type="match status" value="1"/>
</dbReference>
<name>A0ABW0F9W9_9HYPH</name>
<keyword evidence="3" id="KW-1185">Reference proteome</keyword>
<dbReference type="PANTHER" id="PTHR33202:SF7">
    <property type="entry name" value="FERRIC UPTAKE REGULATION PROTEIN"/>
    <property type="match status" value="1"/>
</dbReference>
<proteinExistence type="inferred from homology"/>
<evidence type="ECO:0000313" key="3">
    <source>
        <dbReference type="Proteomes" id="UP001595976"/>
    </source>
</evidence>
<evidence type="ECO:0000313" key="2">
    <source>
        <dbReference type="EMBL" id="MFC5295210.1"/>
    </source>
</evidence>
<dbReference type="Proteomes" id="UP001595976">
    <property type="component" value="Unassembled WGS sequence"/>
</dbReference>
<dbReference type="InterPro" id="IPR036390">
    <property type="entry name" value="WH_DNA-bd_sf"/>
</dbReference>
<reference evidence="3" key="1">
    <citation type="journal article" date="2019" name="Int. J. Syst. Evol. Microbiol.">
        <title>The Global Catalogue of Microorganisms (GCM) 10K type strain sequencing project: providing services to taxonomists for standard genome sequencing and annotation.</title>
        <authorList>
            <consortium name="The Broad Institute Genomics Platform"/>
            <consortium name="The Broad Institute Genome Sequencing Center for Infectious Disease"/>
            <person name="Wu L."/>
            <person name="Ma J."/>
        </authorList>
    </citation>
    <scope>NUCLEOTIDE SEQUENCE [LARGE SCALE GENOMIC DNA]</scope>
    <source>
        <strain evidence="3">CGMCC 1.15643</strain>
    </source>
</reference>
<keyword evidence="1" id="KW-0408">Iron</keyword>
<sequence>MSPAGACAILKQAGLRPTRQRIALGTLLFGEGHRHLTADDLHLEAIDEGISLSLATVYNTLSQFDEAGLIRRVSVSGGKAYYDTDTGDHHHFYIEAEDRIIDIEPGRISVGGLPAPPAGYEITKVDVVVRLRRIGTGP</sequence>
<dbReference type="Gene3D" id="1.10.10.10">
    <property type="entry name" value="Winged helix-like DNA-binding domain superfamily/Winged helix DNA-binding domain"/>
    <property type="match status" value="1"/>
</dbReference>
<gene>
    <name evidence="2" type="primary">irrA</name>
    <name evidence="1" type="synonym">fur</name>
    <name evidence="2" type="ORF">ACFPK2_19635</name>
</gene>
<dbReference type="NCBIfam" id="NF045677">
    <property type="entry name" value="FeRespRegIrr"/>
    <property type="match status" value="1"/>
</dbReference>
<keyword evidence="1" id="KW-0805">Transcription regulation</keyword>
<dbReference type="InterPro" id="IPR002481">
    <property type="entry name" value="FUR"/>
</dbReference>